<dbReference type="PANTHER" id="PTHR21015">
    <property type="entry name" value="UDP-N-ACETYLGLUCOSAMINE--N-ACETYLMURAMYL-(PENTAPEPTIDE) PYROPHOSPHORYL-UNDECAPRENOL N-ACETYLGLUCOSAMINE TRANSFERASE 1"/>
    <property type="match status" value="1"/>
</dbReference>
<protein>
    <submittedName>
        <fullName evidence="1">MurG-like transferase</fullName>
    </submittedName>
</protein>
<proteinExistence type="predicted"/>
<keyword evidence="1" id="KW-0808">Transferase</keyword>
<name>A0A5C5WW71_9BACT</name>
<dbReference type="Proteomes" id="UP000316598">
    <property type="component" value="Unassembled WGS sequence"/>
</dbReference>
<dbReference type="Gene3D" id="3.40.50.2000">
    <property type="entry name" value="Glycogen Phosphorylase B"/>
    <property type="match status" value="1"/>
</dbReference>
<reference evidence="1 2" key="1">
    <citation type="submission" date="2019-02" db="EMBL/GenBank/DDBJ databases">
        <title>Deep-cultivation of Planctomycetes and their phenomic and genomic characterization uncovers novel biology.</title>
        <authorList>
            <person name="Wiegand S."/>
            <person name="Jogler M."/>
            <person name="Boedeker C."/>
            <person name="Pinto D."/>
            <person name="Vollmers J."/>
            <person name="Rivas-Marin E."/>
            <person name="Kohn T."/>
            <person name="Peeters S.H."/>
            <person name="Heuer A."/>
            <person name="Rast P."/>
            <person name="Oberbeckmann S."/>
            <person name="Bunk B."/>
            <person name="Jeske O."/>
            <person name="Meyerdierks A."/>
            <person name="Storesund J.E."/>
            <person name="Kallscheuer N."/>
            <person name="Luecker S."/>
            <person name="Lage O.M."/>
            <person name="Pohl T."/>
            <person name="Merkel B.J."/>
            <person name="Hornburger P."/>
            <person name="Mueller R.-W."/>
            <person name="Bruemmer F."/>
            <person name="Labrenz M."/>
            <person name="Spormann A.M."/>
            <person name="Op Den Camp H."/>
            <person name="Overmann J."/>
            <person name="Amann R."/>
            <person name="Jetten M.S.M."/>
            <person name="Mascher T."/>
            <person name="Medema M.H."/>
            <person name="Devos D.P."/>
            <person name="Kaster A.-K."/>
            <person name="Ovreas L."/>
            <person name="Rohde M."/>
            <person name="Galperin M.Y."/>
            <person name="Jogler C."/>
        </authorList>
    </citation>
    <scope>NUCLEOTIDE SEQUENCE [LARGE SCALE GENOMIC DNA]</scope>
    <source>
        <strain evidence="1 2">Pla22</strain>
    </source>
</reference>
<comment type="caution">
    <text evidence="1">The sequence shown here is derived from an EMBL/GenBank/DDBJ whole genome shotgun (WGS) entry which is preliminary data.</text>
</comment>
<evidence type="ECO:0000313" key="1">
    <source>
        <dbReference type="EMBL" id="TWT54830.1"/>
    </source>
</evidence>
<evidence type="ECO:0000313" key="2">
    <source>
        <dbReference type="Proteomes" id="UP000316598"/>
    </source>
</evidence>
<dbReference type="PANTHER" id="PTHR21015:SF22">
    <property type="entry name" value="GLYCOSYLTRANSFERASE"/>
    <property type="match status" value="1"/>
</dbReference>
<organism evidence="1 2">
    <name type="scientific">Rubripirellula amarantea</name>
    <dbReference type="NCBI Taxonomy" id="2527999"/>
    <lineage>
        <taxon>Bacteria</taxon>
        <taxon>Pseudomonadati</taxon>
        <taxon>Planctomycetota</taxon>
        <taxon>Planctomycetia</taxon>
        <taxon>Pirellulales</taxon>
        <taxon>Pirellulaceae</taxon>
        <taxon>Rubripirellula</taxon>
    </lineage>
</organism>
<gene>
    <name evidence="1" type="ORF">Pla22_24840</name>
</gene>
<accession>A0A5C5WW71</accession>
<sequence>MIAKIGFYVHYHGLGHKHRTEAILKHLDLPATVITSRIHELDWEGPTLTSVEEIACDIDDIPERGLAYASDVPSLHYAPLWTDNITRRVAQYTAWLDDHKPDVVVVDVSAEISMLTRLASIPQIVIRQHGDRSDPAHLGAYAAAHSLLAPFPEQMEDEITPEWVKQKTVYLDGFCRDSRCTHSAEKVPNRIVVMFGRGGSQDVHRILREAAALLPDHEWIVIGKSDNDQSDDTPDNLQFLGWVADPQRYLQSAEVVVTSAGHNSVMELGNSRCRFVAITEDRPFDEQLRKTMILEREQLAIGLSRWPETSQWPTIIARAKQLDPSRWDRLFVGDGAQQAALHIERVALWSRSQRRQTVEGTSCQLVS</sequence>
<dbReference type="RefSeq" id="WP_146514809.1">
    <property type="nucleotide sequence ID" value="NZ_SJPI01000001.1"/>
</dbReference>
<dbReference type="AlphaFoldDB" id="A0A5C5WW71"/>
<dbReference type="EMBL" id="SJPI01000001">
    <property type="protein sequence ID" value="TWT54830.1"/>
    <property type="molecule type" value="Genomic_DNA"/>
</dbReference>
<keyword evidence="2" id="KW-1185">Reference proteome</keyword>
<dbReference type="SUPFAM" id="SSF53756">
    <property type="entry name" value="UDP-Glycosyltransferase/glycogen phosphorylase"/>
    <property type="match status" value="1"/>
</dbReference>
<dbReference type="GO" id="GO:0016757">
    <property type="term" value="F:glycosyltransferase activity"/>
    <property type="evidence" value="ECO:0007669"/>
    <property type="project" value="TreeGrafter"/>
</dbReference>
<dbReference type="OrthoDB" id="9809594at2"/>